<protein>
    <submittedName>
        <fullName evidence="2">Uncharacterized protein</fullName>
    </submittedName>
</protein>
<sequence>MIKGQRRKAQYKDLVSTLKSASLTTDRALMNTSDGSVLPGRSAALYHGYVLPENVHVLQENTHVLPGESAVMSANVLSVDSMVLPVQSATVLSAKPAVDTGAIEGQQPSGATSDTRLPEELAAVLTEASCYEAAAGSLFQDLAVLAGQALQGQNVLDETAEVVLKHILPPPRSRHRPASSSASPPTPCTARRQKQWRYRQLKRLYNTNRTRLAEVVLDGAPPMEHAVPLADCAAFYTKAFGERSPADSAPCRPKLTPQGERSATNTLVLPILPGELKAALGKISRKSAAGPDRVTVDHVRGLEEAEVSSCF</sequence>
<evidence type="ECO:0000313" key="3">
    <source>
        <dbReference type="Proteomes" id="UP000030665"/>
    </source>
</evidence>
<feature type="region of interest" description="Disordered" evidence="1">
    <location>
        <begin position="169"/>
        <end position="193"/>
    </location>
</feature>
<reference evidence="2" key="1">
    <citation type="submission" date="2014-01" db="EMBL/GenBank/DDBJ databases">
        <authorList>
            <person name="Aslett M."/>
        </authorList>
    </citation>
    <scope>NUCLEOTIDE SEQUENCE</scope>
</reference>
<name>A0A077ZLQ6_TRITR</name>
<reference evidence="2" key="2">
    <citation type="submission" date="2014-03" db="EMBL/GenBank/DDBJ databases">
        <title>The whipworm genome and dual-species transcriptomics of an intimate host-pathogen interaction.</title>
        <authorList>
            <person name="Foth B.J."/>
            <person name="Tsai I.J."/>
            <person name="Reid A.J."/>
            <person name="Bancroft A.J."/>
            <person name="Nichol S."/>
            <person name="Tracey A."/>
            <person name="Holroyd N."/>
            <person name="Cotton J.A."/>
            <person name="Stanley E.J."/>
            <person name="Zarowiecki M."/>
            <person name="Liu J.Z."/>
            <person name="Huckvale T."/>
            <person name="Cooper P.J."/>
            <person name="Grencis R.K."/>
            <person name="Berriman M."/>
        </authorList>
    </citation>
    <scope>NUCLEOTIDE SEQUENCE [LARGE SCALE GENOMIC DNA]</scope>
</reference>
<proteinExistence type="predicted"/>
<evidence type="ECO:0000256" key="1">
    <source>
        <dbReference type="SAM" id="MobiDB-lite"/>
    </source>
</evidence>
<dbReference type="AlphaFoldDB" id="A0A077ZLQ6"/>
<accession>A0A077ZLQ6</accession>
<organism evidence="2 3">
    <name type="scientific">Trichuris trichiura</name>
    <name type="common">Whipworm</name>
    <name type="synonym">Trichocephalus trichiurus</name>
    <dbReference type="NCBI Taxonomy" id="36087"/>
    <lineage>
        <taxon>Eukaryota</taxon>
        <taxon>Metazoa</taxon>
        <taxon>Ecdysozoa</taxon>
        <taxon>Nematoda</taxon>
        <taxon>Enoplea</taxon>
        <taxon>Dorylaimia</taxon>
        <taxon>Trichinellida</taxon>
        <taxon>Trichuridae</taxon>
        <taxon>Trichuris</taxon>
    </lineage>
</organism>
<keyword evidence="3" id="KW-1185">Reference proteome</keyword>
<dbReference type="EMBL" id="HG808401">
    <property type="protein sequence ID" value="CDW61257.1"/>
    <property type="molecule type" value="Genomic_DNA"/>
</dbReference>
<dbReference type="Proteomes" id="UP000030665">
    <property type="component" value="Unassembled WGS sequence"/>
</dbReference>
<gene>
    <name evidence="2" type="ORF">TTRE_0000970501</name>
</gene>
<evidence type="ECO:0000313" key="2">
    <source>
        <dbReference type="EMBL" id="CDW61257.1"/>
    </source>
</evidence>